<comment type="caution">
    <text evidence="2">The sequence shown here is derived from an EMBL/GenBank/DDBJ whole genome shotgun (WGS) entry which is preliminary data.</text>
</comment>
<protein>
    <submittedName>
        <fullName evidence="2">Uncharacterized protein</fullName>
    </submittedName>
</protein>
<dbReference type="EMBL" id="JAZDWU010000001">
    <property type="protein sequence ID" value="KAL0015605.1"/>
    <property type="molecule type" value="Genomic_DNA"/>
</dbReference>
<evidence type="ECO:0000313" key="3">
    <source>
        <dbReference type="Proteomes" id="UP001459277"/>
    </source>
</evidence>
<proteinExistence type="predicted"/>
<evidence type="ECO:0000256" key="1">
    <source>
        <dbReference type="SAM" id="MobiDB-lite"/>
    </source>
</evidence>
<reference evidence="2 3" key="1">
    <citation type="submission" date="2024-01" db="EMBL/GenBank/DDBJ databases">
        <title>A telomere-to-telomere, gap-free genome of sweet tea (Lithocarpus litseifolius).</title>
        <authorList>
            <person name="Zhou J."/>
        </authorList>
    </citation>
    <scope>NUCLEOTIDE SEQUENCE [LARGE SCALE GENOMIC DNA]</scope>
    <source>
        <strain evidence="2">Zhou-2022a</strain>
        <tissue evidence="2">Leaf</tissue>
    </source>
</reference>
<accession>A0AAW2E1X3</accession>
<organism evidence="2 3">
    <name type="scientific">Lithocarpus litseifolius</name>
    <dbReference type="NCBI Taxonomy" id="425828"/>
    <lineage>
        <taxon>Eukaryota</taxon>
        <taxon>Viridiplantae</taxon>
        <taxon>Streptophyta</taxon>
        <taxon>Embryophyta</taxon>
        <taxon>Tracheophyta</taxon>
        <taxon>Spermatophyta</taxon>
        <taxon>Magnoliopsida</taxon>
        <taxon>eudicotyledons</taxon>
        <taxon>Gunneridae</taxon>
        <taxon>Pentapetalae</taxon>
        <taxon>rosids</taxon>
        <taxon>fabids</taxon>
        <taxon>Fagales</taxon>
        <taxon>Fagaceae</taxon>
        <taxon>Lithocarpus</taxon>
    </lineage>
</organism>
<keyword evidence="3" id="KW-1185">Reference proteome</keyword>
<dbReference type="AlphaFoldDB" id="A0AAW2E1X3"/>
<gene>
    <name evidence="2" type="ORF">SO802_002674</name>
</gene>
<name>A0AAW2E1X3_9ROSI</name>
<feature type="compositionally biased region" description="Basic residues" evidence="1">
    <location>
        <begin position="200"/>
        <end position="209"/>
    </location>
</feature>
<feature type="region of interest" description="Disordered" evidence="1">
    <location>
        <begin position="184"/>
        <end position="209"/>
    </location>
</feature>
<dbReference type="Proteomes" id="UP001459277">
    <property type="component" value="Unassembled WGS sequence"/>
</dbReference>
<sequence length="209" mass="23606">MNTRTSSYPSLCQNAFGTPYDFFVITGLKLTPYDFFVITGLKLGGGRIRVHDSLSTSEIKKLLGVMPSKMRSKNVPLSWLCENITKCDTVARGQSTHQMSLAQSGVFLNFLVPCPYFFLACWMAHDLGRFLLQVDVDLMEESMQTIGGLQLLVSQVEVADSARRTLEDRNRNLELENRQYDPRFYASQEGNTEGSSSRVGLRRSSRRQT</sequence>
<evidence type="ECO:0000313" key="2">
    <source>
        <dbReference type="EMBL" id="KAL0015605.1"/>
    </source>
</evidence>